<feature type="region of interest" description="Disordered" evidence="1">
    <location>
        <begin position="95"/>
        <end position="114"/>
    </location>
</feature>
<feature type="region of interest" description="Disordered" evidence="1">
    <location>
        <begin position="189"/>
        <end position="217"/>
    </location>
</feature>
<sequence>MNGHPQQAVQPLLAGPAGQSLPAANPGQLVFLADPGQPAFFAGPGQPAFFAAPGQPASFAAPGQPAFFAAPRQPAFSGPGLSLVPPPVPGQLALPGQGQQVSHLPPSFHKRSPSADRTMSLKLYSAGLARPAGVVITTQVADITPEMAKRFRRKHKKEWEEYQAVKRAKRAADKLENSRKRAEYRARIDAKKREKAKKAAEKAAAEAVSRQPAEPEQALLADPAMGMARDWEANFDALVDGYFNPRLGDHAAPAVAPAFAPEPQQHLSMPEEELRETQIPLICAGQGMPVDAWAPWNEPAAAVTAEEGQYDEGSVEEQERRDFVVLFGSRIDFQGPDRRNEDLGDDFCY</sequence>
<comment type="caution">
    <text evidence="2">The sequence shown here is derived from an EMBL/GenBank/DDBJ whole genome shotgun (WGS) entry which is preliminary data.</text>
</comment>
<accession>A0AAV9HF95</accession>
<reference evidence="2" key="2">
    <citation type="submission" date="2023-06" db="EMBL/GenBank/DDBJ databases">
        <authorList>
            <consortium name="Lawrence Berkeley National Laboratory"/>
            <person name="Mondo S.J."/>
            <person name="Hensen N."/>
            <person name="Bonometti L."/>
            <person name="Westerberg I."/>
            <person name="Brannstrom I.O."/>
            <person name="Guillou S."/>
            <person name="Cros-Aarteil S."/>
            <person name="Calhoun S."/>
            <person name="Haridas S."/>
            <person name="Kuo A."/>
            <person name="Pangilinan J."/>
            <person name="Riley R."/>
            <person name="Labutti K."/>
            <person name="Andreopoulos B."/>
            <person name="Lipzen A."/>
            <person name="Chen C."/>
            <person name="Yanf M."/>
            <person name="Daum C."/>
            <person name="Ng V."/>
            <person name="Clum A."/>
            <person name="Steindorff A."/>
            <person name="Ohm R."/>
            <person name="Martin F."/>
            <person name="Silar P."/>
            <person name="Natvig D."/>
            <person name="Lalanne C."/>
            <person name="Gautier V."/>
            <person name="Ament-Velasquez S.L."/>
            <person name="Kruys A."/>
            <person name="Hutchinson M.I."/>
            <person name="Powell A.J."/>
            <person name="Barry K."/>
            <person name="Miller A.N."/>
            <person name="Grigoriev I.V."/>
            <person name="Debuchy R."/>
            <person name="Gladieux P."/>
            <person name="Thoren M.H."/>
            <person name="Johannesson H."/>
        </authorList>
    </citation>
    <scope>NUCLEOTIDE SEQUENCE</scope>
    <source>
        <strain evidence="2">PSN324</strain>
    </source>
</reference>
<proteinExistence type="predicted"/>
<organism evidence="2 3">
    <name type="scientific">Cladorrhinum samala</name>
    <dbReference type="NCBI Taxonomy" id="585594"/>
    <lineage>
        <taxon>Eukaryota</taxon>
        <taxon>Fungi</taxon>
        <taxon>Dikarya</taxon>
        <taxon>Ascomycota</taxon>
        <taxon>Pezizomycotina</taxon>
        <taxon>Sordariomycetes</taxon>
        <taxon>Sordariomycetidae</taxon>
        <taxon>Sordariales</taxon>
        <taxon>Podosporaceae</taxon>
        <taxon>Cladorrhinum</taxon>
    </lineage>
</organism>
<evidence type="ECO:0000256" key="1">
    <source>
        <dbReference type="SAM" id="MobiDB-lite"/>
    </source>
</evidence>
<name>A0AAV9HF95_9PEZI</name>
<keyword evidence="3" id="KW-1185">Reference proteome</keyword>
<dbReference type="AlphaFoldDB" id="A0AAV9HF95"/>
<dbReference type="EMBL" id="MU865044">
    <property type="protein sequence ID" value="KAK4459162.1"/>
    <property type="molecule type" value="Genomic_DNA"/>
</dbReference>
<gene>
    <name evidence="2" type="ORF">QBC42DRAFT_254642</name>
</gene>
<dbReference type="Proteomes" id="UP001321749">
    <property type="component" value="Unassembled WGS sequence"/>
</dbReference>
<evidence type="ECO:0000313" key="3">
    <source>
        <dbReference type="Proteomes" id="UP001321749"/>
    </source>
</evidence>
<feature type="compositionally biased region" description="Basic and acidic residues" evidence="1">
    <location>
        <begin position="189"/>
        <end position="204"/>
    </location>
</feature>
<evidence type="ECO:0000313" key="2">
    <source>
        <dbReference type="EMBL" id="KAK4459162.1"/>
    </source>
</evidence>
<reference evidence="2" key="1">
    <citation type="journal article" date="2023" name="Mol. Phylogenet. Evol.">
        <title>Genome-scale phylogeny and comparative genomics of the fungal order Sordariales.</title>
        <authorList>
            <person name="Hensen N."/>
            <person name="Bonometti L."/>
            <person name="Westerberg I."/>
            <person name="Brannstrom I.O."/>
            <person name="Guillou S."/>
            <person name="Cros-Aarteil S."/>
            <person name="Calhoun S."/>
            <person name="Haridas S."/>
            <person name="Kuo A."/>
            <person name="Mondo S."/>
            <person name="Pangilinan J."/>
            <person name="Riley R."/>
            <person name="LaButti K."/>
            <person name="Andreopoulos B."/>
            <person name="Lipzen A."/>
            <person name="Chen C."/>
            <person name="Yan M."/>
            <person name="Daum C."/>
            <person name="Ng V."/>
            <person name="Clum A."/>
            <person name="Steindorff A."/>
            <person name="Ohm R.A."/>
            <person name="Martin F."/>
            <person name="Silar P."/>
            <person name="Natvig D.O."/>
            <person name="Lalanne C."/>
            <person name="Gautier V."/>
            <person name="Ament-Velasquez S.L."/>
            <person name="Kruys A."/>
            <person name="Hutchinson M.I."/>
            <person name="Powell A.J."/>
            <person name="Barry K."/>
            <person name="Miller A.N."/>
            <person name="Grigoriev I.V."/>
            <person name="Debuchy R."/>
            <person name="Gladieux P."/>
            <person name="Hiltunen Thoren M."/>
            <person name="Johannesson H."/>
        </authorList>
    </citation>
    <scope>NUCLEOTIDE SEQUENCE</scope>
    <source>
        <strain evidence="2">PSN324</strain>
    </source>
</reference>
<protein>
    <submittedName>
        <fullName evidence="2">Uncharacterized protein</fullName>
    </submittedName>
</protein>